<organism evidence="10 11">
    <name type="scientific">Thermosulfurimonas marina</name>
    <dbReference type="NCBI Taxonomy" id="2047767"/>
    <lineage>
        <taxon>Bacteria</taxon>
        <taxon>Pseudomonadati</taxon>
        <taxon>Thermodesulfobacteriota</taxon>
        <taxon>Thermodesulfobacteria</taxon>
        <taxon>Thermodesulfobacteriales</taxon>
        <taxon>Thermodesulfobacteriaceae</taxon>
        <taxon>Thermosulfurimonas</taxon>
    </lineage>
</organism>
<reference evidence="10 11" key="1">
    <citation type="submission" date="2019-08" db="EMBL/GenBank/DDBJ databases">
        <title>Complete genome sequence of Thermosulfurimonas marina SU872T, an anaerobic thermophilic chemolithoautotrophic bacterium isolated from a shallow marine hydrothermal vent.</title>
        <authorList>
            <person name="Allioux M."/>
            <person name="Jebbar M."/>
            <person name="Slobodkina G."/>
            <person name="Slobodkin A."/>
            <person name="Moalic Y."/>
            <person name="Frolova A."/>
            <person name="Shao Z."/>
            <person name="Alain K."/>
        </authorList>
    </citation>
    <scope>NUCLEOTIDE SEQUENCE [LARGE SCALE GENOMIC DNA]</scope>
    <source>
        <strain evidence="10 11">SU872</strain>
    </source>
</reference>
<evidence type="ECO:0000256" key="7">
    <source>
        <dbReference type="SAM" id="MobiDB-lite"/>
    </source>
</evidence>
<keyword evidence="8" id="KW-1133">Transmembrane helix</keyword>
<evidence type="ECO:0000313" key="11">
    <source>
        <dbReference type="Proteomes" id="UP000501253"/>
    </source>
</evidence>
<dbReference type="Proteomes" id="UP000501253">
    <property type="component" value="Chromosome"/>
</dbReference>
<dbReference type="Gene3D" id="3.30.70.20">
    <property type="match status" value="1"/>
</dbReference>
<keyword evidence="1" id="KW-0813">Transport</keyword>
<dbReference type="SUPFAM" id="SSF54862">
    <property type="entry name" value="4Fe-4S ferredoxins"/>
    <property type="match status" value="1"/>
</dbReference>
<dbReference type="PROSITE" id="PS51379">
    <property type="entry name" value="4FE4S_FER_2"/>
    <property type="match status" value="2"/>
</dbReference>
<sequence>MQFLVAVCANSYLGFLLRPGIYGGWLKNFCFPGLNCYSCPLALMACPLGTLQHLLASVRALPQTVARAALYFGGTFLLYGLLFGRLVCGWICPFGFLQEMLYRLPGPKIAHLPRTLRHLKFFLLATLVLGLPFFLVGEVGYGQVWFCRVLCPAGTLEAGLPNLLLEPSLRGLIGFVFYWKIFLLVMILIFCVLYLRFFCKIFCPLGLLYGFFNRVGLFRLRWQEKSCIRCGLCEASCPMELEIPKEINSRECIRCLNCLFLCPTKSITFNKSYRWEKEFDLVPFSVTKIRHEARRKGPGRDPSGKDHSGLS</sequence>
<feature type="transmembrane region" description="Helical" evidence="8">
    <location>
        <begin position="76"/>
        <end position="97"/>
    </location>
</feature>
<dbReference type="AlphaFoldDB" id="A0A6H1WUZ3"/>
<evidence type="ECO:0000259" key="9">
    <source>
        <dbReference type="PROSITE" id="PS51379"/>
    </source>
</evidence>
<dbReference type="GO" id="GO:0005886">
    <property type="term" value="C:plasma membrane"/>
    <property type="evidence" value="ECO:0007669"/>
    <property type="project" value="TreeGrafter"/>
</dbReference>
<feature type="domain" description="4Fe-4S ferredoxin-type" evidence="9">
    <location>
        <begin position="218"/>
        <end position="246"/>
    </location>
</feature>
<keyword evidence="8" id="KW-0812">Transmembrane</keyword>
<evidence type="ECO:0000313" key="10">
    <source>
        <dbReference type="EMBL" id="QJA07023.1"/>
    </source>
</evidence>
<name>A0A6H1WUZ3_9BACT</name>
<dbReference type="Pfam" id="PF13237">
    <property type="entry name" value="Fer4_10"/>
    <property type="match status" value="1"/>
</dbReference>
<keyword evidence="3" id="KW-0479">Metal-binding</keyword>
<dbReference type="GO" id="GO:0051539">
    <property type="term" value="F:4 iron, 4 sulfur cluster binding"/>
    <property type="evidence" value="ECO:0007669"/>
    <property type="project" value="UniProtKB-KW"/>
</dbReference>
<evidence type="ECO:0000256" key="2">
    <source>
        <dbReference type="ARBA" id="ARBA00022485"/>
    </source>
</evidence>
<dbReference type="GO" id="GO:0046872">
    <property type="term" value="F:metal ion binding"/>
    <property type="evidence" value="ECO:0007669"/>
    <property type="project" value="UniProtKB-KW"/>
</dbReference>
<feature type="domain" description="4Fe-4S ferredoxin-type" evidence="9">
    <location>
        <begin position="247"/>
        <end position="272"/>
    </location>
</feature>
<keyword evidence="6" id="KW-0411">Iron-sulfur</keyword>
<evidence type="ECO:0000256" key="5">
    <source>
        <dbReference type="ARBA" id="ARBA00023004"/>
    </source>
</evidence>
<dbReference type="PANTHER" id="PTHR30176:SF3">
    <property type="entry name" value="FERREDOXIN-TYPE PROTEIN NAPH"/>
    <property type="match status" value="1"/>
</dbReference>
<evidence type="ECO:0000256" key="4">
    <source>
        <dbReference type="ARBA" id="ARBA00022982"/>
    </source>
</evidence>
<proteinExistence type="predicted"/>
<keyword evidence="2" id="KW-0004">4Fe-4S</keyword>
<dbReference type="Pfam" id="PF12801">
    <property type="entry name" value="Fer4_5"/>
    <property type="match status" value="3"/>
</dbReference>
<dbReference type="KEGG" id="tmai:FVE67_09050"/>
<gene>
    <name evidence="10" type="ORF">FVE67_09050</name>
</gene>
<dbReference type="InterPro" id="IPR017896">
    <property type="entry name" value="4Fe4S_Fe-S-bd"/>
</dbReference>
<keyword evidence="4" id="KW-0249">Electron transport</keyword>
<keyword evidence="11" id="KW-1185">Reference proteome</keyword>
<accession>A0A6H1WUZ3</accession>
<feature type="region of interest" description="Disordered" evidence="7">
    <location>
        <begin position="292"/>
        <end position="311"/>
    </location>
</feature>
<keyword evidence="5" id="KW-0408">Iron</keyword>
<feature type="transmembrane region" description="Helical" evidence="8">
    <location>
        <begin position="118"/>
        <end position="136"/>
    </location>
</feature>
<dbReference type="PROSITE" id="PS00198">
    <property type="entry name" value="4FE4S_FER_1"/>
    <property type="match status" value="1"/>
</dbReference>
<dbReference type="InterPro" id="IPR017900">
    <property type="entry name" value="4Fe4S_Fe_S_CS"/>
</dbReference>
<evidence type="ECO:0000256" key="8">
    <source>
        <dbReference type="SAM" id="Phobius"/>
    </source>
</evidence>
<feature type="compositionally biased region" description="Basic and acidic residues" evidence="7">
    <location>
        <begin position="298"/>
        <end position="311"/>
    </location>
</feature>
<feature type="transmembrane region" description="Helical" evidence="8">
    <location>
        <begin position="172"/>
        <end position="195"/>
    </location>
</feature>
<keyword evidence="8" id="KW-0472">Membrane</keyword>
<protein>
    <submittedName>
        <fullName evidence="10">4Fe-4S binding protein</fullName>
    </submittedName>
</protein>
<evidence type="ECO:0000256" key="3">
    <source>
        <dbReference type="ARBA" id="ARBA00022723"/>
    </source>
</evidence>
<dbReference type="EMBL" id="CP042909">
    <property type="protein sequence ID" value="QJA07023.1"/>
    <property type="molecule type" value="Genomic_DNA"/>
</dbReference>
<evidence type="ECO:0000256" key="1">
    <source>
        <dbReference type="ARBA" id="ARBA00022448"/>
    </source>
</evidence>
<dbReference type="InterPro" id="IPR051684">
    <property type="entry name" value="Electron_Trans/Redox"/>
</dbReference>
<evidence type="ECO:0000256" key="6">
    <source>
        <dbReference type="ARBA" id="ARBA00023014"/>
    </source>
</evidence>
<dbReference type="PANTHER" id="PTHR30176">
    <property type="entry name" value="FERREDOXIN-TYPE PROTEIN NAPH"/>
    <property type="match status" value="1"/>
</dbReference>